<keyword evidence="2" id="KW-1185">Reference proteome</keyword>
<proteinExistence type="predicted"/>
<evidence type="ECO:0000313" key="2">
    <source>
        <dbReference type="Proteomes" id="UP000224902"/>
    </source>
</evidence>
<protein>
    <submittedName>
        <fullName evidence="1">Uncharacterized protein</fullName>
    </submittedName>
</protein>
<accession>A0A1I9SAQ4</accession>
<evidence type="ECO:0000313" key="1">
    <source>
        <dbReference type="EMBL" id="AOZ63860.1"/>
    </source>
</evidence>
<organism evidence="1 2">
    <name type="scientific">Rhodococcus phage Weasels2</name>
    <dbReference type="NCBI Taxonomy" id="1897437"/>
    <lineage>
        <taxon>Viruses</taxon>
        <taxon>Duplodnaviria</taxon>
        <taxon>Heunggongvirae</taxon>
        <taxon>Uroviricota</taxon>
        <taxon>Caudoviricetes</taxon>
        <taxon>Weaselvirus</taxon>
        <taxon>Weaselvirus weasel</taxon>
    </lineage>
</organism>
<reference evidence="2" key="1">
    <citation type="submission" date="2016-08" db="EMBL/GenBank/DDBJ databases">
        <authorList>
            <person name="Seilhamer J.J."/>
        </authorList>
    </citation>
    <scope>NUCLEOTIDE SEQUENCE [LARGE SCALE GENOMIC DNA]</scope>
</reference>
<dbReference type="EMBL" id="KX774321">
    <property type="protein sequence ID" value="AOZ63860.1"/>
    <property type="molecule type" value="Genomic_DNA"/>
</dbReference>
<name>A0A1I9SAQ4_9CAUD</name>
<sequence length="99" mass="11669">MYLTTLNQYFNKDGESVSETYHVEQFESDQQAIENLEKNIYHDLWIVPGFQNRQVDLIVKGTDYKQAKTVWNHRDGYVLAINVFTLTQNNPFSSYMRGL</sequence>
<dbReference type="Proteomes" id="UP000224902">
    <property type="component" value="Segment"/>
</dbReference>
<gene>
    <name evidence="1" type="ORF">SEA_WEASELS2_282</name>
</gene>